<proteinExistence type="predicted"/>
<dbReference type="Proteomes" id="UP001189429">
    <property type="component" value="Unassembled WGS sequence"/>
</dbReference>
<comment type="caution">
    <text evidence="1">The sequence shown here is derived from an EMBL/GenBank/DDBJ whole genome shotgun (WGS) entry which is preliminary data.</text>
</comment>
<accession>A0ABN9SJN4</accession>
<evidence type="ECO:0000313" key="2">
    <source>
        <dbReference type="Proteomes" id="UP001189429"/>
    </source>
</evidence>
<organism evidence="1 2">
    <name type="scientific">Prorocentrum cordatum</name>
    <dbReference type="NCBI Taxonomy" id="2364126"/>
    <lineage>
        <taxon>Eukaryota</taxon>
        <taxon>Sar</taxon>
        <taxon>Alveolata</taxon>
        <taxon>Dinophyceae</taxon>
        <taxon>Prorocentrales</taxon>
        <taxon>Prorocentraceae</taxon>
        <taxon>Prorocentrum</taxon>
    </lineage>
</organism>
<gene>
    <name evidence="1" type="ORF">PCOR1329_LOCUS30147</name>
</gene>
<protein>
    <submittedName>
        <fullName evidence="1">Uncharacterized protein</fullName>
    </submittedName>
</protein>
<keyword evidence="2" id="KW-1185">Reference proteome</keyword>
<sequence>MAARTLDIREAQVLVHCPDEDLEWHHRVLLHRVEGALWLGLAPDHEIVRVDLGTLRHHVLDRSSAFPAQFAPLVYAFDPVDGQTLRDAKRQAQRRAALLGGGEVEDAEEYVWLLASVADARFGEAVPADVIEDGDRCVSLGDRGVCMIDGEPRFVERAPRGERDRWVQSCREDVEDIRVLGDHRSRVGRRDLDFRDAVESMREVTVADWPDQGPRACLEYLKSIALGAGNLLTYQAEWQRLSGVAEGGAQGHEHRCHLETLRRAICHDQLNVVNLTCFEHVVRRVIQVEMAVEKNPRHPDFSGLEDMLAGPRSVSGSAHVPRHLEHVTNRQKDRAQILKQQGLYQEEASKRRSVKGDGKGETGGVCAVGLVEPASGRHRRPGVSELPKKYWWPDGHWLHNDPFPLPVQYEEERPTGAARSALAHVVAGVSGYGEPPREATDGEWPFRAIFKSADQYELGPRHLASYDPDKLHIASGALRPVPVSALLPEAAAGYLRHFEGQVGLTAPELEARLQTAGAVGFRRAIKGRCGAFFVHKKDGRIRFICDARQANLCHRRPPRTVLGGPASLSELDLSPLAEALGGYGGALGLPLDLRASSADVKDCFYQLEAGGIASWFGFDCPLTVEEWGLETSRVYDDDLEGPAPVQAGELLYPVMRVLPMGWSRALHFAQEAVAALAERGCPGGSEQLLQDKRPAPLLRPGRPVSAVYVCNFAGLGGCQEGAAFGVRGFERAAADAGLKPRVPEVSLAELESLGLVIHGSDKTLRHTPHRVWRFHFGTKELLQRGHCAPAELRAWAGRAVHLCSLRPLLLLILQDMCTFIGGGLGARRPLPRGVRLELRLAAALVFLGGVNLAAPYGDEVRVSDSSTGGCCLMCGRKPARAVRGAWRWRGRWRFVEVEAECDDARCTSAYLAQLRGLPADDELEIPKFADVQLRAGRSTGAWSSTELGQLAFRKVGQTRRRQGCSAVGGRNRQEVELLNVAPKLPVALTRDEGRRRAVAGRWQRPEEHISIEETRACVMGLRRSCRGPWHRGHRVLSLRDNMVTCCCLDKGRSTSRALNAQRRRAASYALGCGIRWRVRHVPTDLCAADCGS</sequence>
<evidence type="ECO:0000313" key="1">
    <source>
        <dbReference type="EMBL" id="CAK0831938.1"/>
    </source>
</evidence>
<name>A0ABN9SJN4_9DINO</name>
<feature type="non-terminal residue" evidence="1">
    <location>
        <position position="1092"/>
    </location>
</feature>
<reference evidence="1" key="1">
    <citation type="submission" date="2023-10" db="EMBL/GenBank/DDBJ databases">
        <authorList>
            <person name="Chen Y."/>
            <person name="Shah S."/>
            <person name="Dougan E. K."/>
            <person name="Thang M."/>
            <person name="Chan C."/>
        </authorList>
    </citation>
    <scope>NUCLEOTIDE SEQUENCE [LARGE SCALE GENOMIC DNA]</scope>
</reference>
<dbReference type="EMBL" id="CAUYUJ010011514">
    <property type="protein sequence ID" value="CAK0831938.1"/>
    <property type="molecule type" value="Genomic_DNA"/>
</dbReference>